<organism evidence="1 2">
    <name type="scientific">Racocetra fulgida</name>
    <dbReference type="NCBI Taxonomy" id="60492"/>
    <lineage>
        <taxon>Eukaryota</taxon>
        <taxon>Fungi</taxon>
        <taxon>Fungi incertae sedis</taxon>
        <taxon>Mucoromycota</taxon>
        <taxon>Glomeromycotina</taxon>
        <taxon>Glomeromycetes</taxon>
        <taxon>Diversisporales</taxon>
        <taxon>Gigasporaceae</taxon>
        <taxon>Racocetra</taxon>
    </lineage>
</organism>
<reference evidence="1" key="1">
    <citation type="submission" date="2021-06" db="EMBL/GenBank/DDBJ databases">
        <authorList>
            <person name="Kallberg Y."/>
            <person name="Tangrot J."/>
            <person name="Rosling A."/>
        </authorList>
    </citation>
    <scope>NUCLEOTIDE SEQUENCE</scope>
    <source>
        <strain evidence="1">IN212</strain>
    </source>
</reference>
<comment type="caution">
    <text evidence="1">The sequence shown here is derived from an EMBL/GenBank/DDBJ whole genome shotgun (WGS) entry which is preliminary data.</text>
</comment>
<keyword evidence="2" id="KW-1185">Reference proteome</keyword>
<proteinExistence type="predicted"/>
<gene>
    <name evidence="1" type="ORF">RFULGI_LOCUS12384</name>
</gene>
<evidence type="ECO:0000313" key="1">
    <source>
        <dbReference type="EMBL" id="CAG8734389.1"/>
    </source>
</evidence>
<accession>A0A9N9IF44</accession>
<feature type="non-terminal residue" evidence="1">
    <location>
        <position position="45"/>
    </location>
</feature>
<dbReference type="Proteomes" id="UP000789396">
    <property type="component" value="Unassembled WGS sequence"/>
</dbReference>
<name>A0A9N9IF44_9GLOM</name>
<sequence>MSRTTILINIIKGLRPAFAEGAPECYIQLEKQCVNADALPWKVFG</sequence>
<dbReference type="EMBL" id="CAJVPZ010029507">
    <property type="protein sequence ID" value="CAG8734389.1"/>
    <property type="molecule type" value="Genomic_DNA"/>
</dbReference>
<evidence type="ECO:0000313" key="2">
    <source>
        <dbReference type="Proteomes" id="UP000789396"/>
    </source>
</evidence>
<protein>
    <submittedName>
        <fullName evidence="1">2703_t:CDS:1</fullName>
    </submittedName>
</protein>
<dbReference type="AlphaFoldDB" id="A0A9N9IF44"/>